<feature type="transmembrane region" description="Helical" evidence="2">
    <location>
        <begin position="148"/>
        <end position="169"/>
    </location>
</feature>
<dbReference type="AlphaFoldDB" id="A0A495ERP8"/>
<gene>
    <name evidence="4" type="ORF">C8D78_2412</name>
</gene>
<organism evidence="4 5">
    <name type="scientific">Arthrobacter oryzae</name>
    <dbReference type="NCBI Taxonomy" id="409290"/>
    <lineage>
        <taxon>Bacteria</taxon>
        <taxon>Bacillati</taxon>
        <taxon>Actinomycetota</taxon>
        <taxon>Actinomycetes</taxon>
        <taxon>Micrococcales</taxon>
        <taxon>Micrococcaceae</taxon>
        <taxon>Arthrobacter</taxon>
    </lineage>
</organism>
<evidence type="ECO:0000313" key="4">
    <source>
        <dbReference type="EMBL" id="RKR19660.1"/>
    </source>
</evidence>
<dbReference type="SUPFAM" id="SSF56524">
    <property type="entry name" value="Oxidoreductase molybdopterin-binding domain"/>
    <property type="match status" value="1"/>
</dbReference>
<evidence type="ECO:0000256" key="1">
    <source>
        <dbReference type="SAM" id="MobiDB-lite"/>
    </source>
</evidence>
<dbReference type="GO" id="GO:0020037">
    <property type="term" value="F:heme binding"/>
    <property type="evidence" value="ECO:0007669"/>
    <property type="project" value="TreeGrafter"/>
</dbReference>
<reference evidence="4 5" key="1">
    <citation type="submission" date="2018-10" db="EMBL/GenBank/DDBJ databases">
        <title>Genomic Encyclopedia of Type Strains, Phase IV (KMG-IV): sequencing the most valuable type-strain genomes for metagenomic binning, comparative biology and taxonomic classification.</title>
        <authorList>
            <person name="Goeker M."/>
        </authorList>
    </citation>
    <scope>NUCLEOTIDE SEQUENCE [LARGE SCALE GENOMIC DNA]</scope>
    <source>
        <strain evidence="4 5">DSM 25586</strain>
    </source>
</reference>
<dbReference type="Proteomes" id="UP000276055">
    <property type="component" value="Unassembled WGS sequence"/>
</dbReference>
<feature type="region of interest" description="Disordered" evidence="1">
    <location>
        <begin position="1"/>
        <end position="52"/>
    </location>
</feature>
<dbReference type="PANTHER" id="PTHR19372:SF7">
    <property type="entry name" value="SULFITE OXIDASE, MITOCHONDRIAL"/>
    <property type="match status" value="1"/>
</dbReference>
<keyword evidence="2" id="KW-0812">Transmembrane</keyword>
<dbReference type="SUPFAM" id="SSF81296">
    <property type="entry name" value="E set domains"/>
    <property type="match status" value="1"/>
</dbReference>
<keyword evidence="2" id="KW-1133">Transmembrane helix</keyword>
<dbReference type="EMBL" id="RBIR01000004">
    <property type="protein sequence ID" value="RKR19660.1"/>
    <property type="molecule type" value="Genomic_DNA"/>
</dbReference>
<dbReference type="GO" id="GO:0008482">
    <property type="term" value="F:sulfite oxidase activity"/>
    <property type="evidence" value="ECO:0007669"/>
    <property type="project" value="TreeGrafter"/>
</dbReference>
<sequence length="617" mass="64704">MNRRVGFDGQGNDMQGNDMDKELGKNRPLGGTQVQQGQPRQPAVQPTEVRQSRARQRRMRDLWAAGAGLVAVGTAVVLGELTASLVSPTVSPVTAVGGAVIDAVPPGVKEWVISVFGTADKLALLGGMSLIIAALAALSGVLEVRRRFAGVTVIAVFGAAGLVAVLSRADLTANAIPVPVLVALVGIALLRWLIRKLEVWLPATDDAGASPAPAAEDPAGPRPRPVVAPAVEPGLAAAESQPAEPLPVEPLPVEPTASESGPARRRFLLALGGTAAVGAIAGVLASTLRGAAAVVSDVRSKLALPAAASPAPPIPAGAEIHLDGLGPLVTPNKDFYRIDTALRVPLVDPDQWTLKVTGLVEREIEIDFAALLAKPMTERHVTIACVSNEVGGDLIGNARWLGWPVRELLALAGPKAGADMVLSRSVDGWTAGTPLEALTDGRDALLVVGMNGEPLPLEHGFPVRMIVPGLYGYVSATKWVTELKVTRYADDVAYWTPRGWSERGPIKTSSRIDVPRDGANLTAGTVVFGGVAWDQHTGIGKVELRVNRGGWQQAELAPGISKDTWYQWKLGLELTPGRYEVQVRATDLDGVPQVEESTPVAPSGATGYHTVRVEVKS</sequence>
<dbReference type="Pfam" id="PF00174">
    <property type="entry name" value="Oxidored_molyb"/>
    <property type="match status" value="1"/>
</dbReference>
<feature type="domain" description="Oxidoreductase molybdopterin-binding" evidence="3">
    <location>
        <begin position="342"/>
        <end position="489"/>
    </location>
</feature>
<evidence type="ECO:0000313" key="5">
    <source>
        <dbReference type="Proteomes" id="UP000276055"/>
    </source>
</evidence>
<comment type="caution">
    <text evidence="4">The sequence shown here is derived from an EMBL/GenBank/DDBJ whole genome shotgun (WGS) entry which is preliminary data.</text>
</comment>
<evidence type="ECO:0000259" key="3">
    <source>
        <dbReference type="Pfam" id="PF00174"/>
    </source>
</evidence>
<dbReference type="InterPro" id="IPR036374">
    <property type="entry name" value="OxRdtase_Mopterin-bd_sf"/>
</dbReference>
<dbReference type="GO" id="GO:0006790">
    <property type="term" value="P:sulfur compound metabolic process"/>
    <property type="evidence" value="ECO:0007669"/>
    <property type="project" value="TreeGrafter"/>
</dbReference>
<dbReference type="InterPro" id="IPR014756">
    <property type="entry name" value="Ig_E-set"/>
</dbReference>
<feature type="region of interest" description="Disordered" evidence="1">
    <location>
        <begin position="208"/>
        <end position="259"/>
    </location>
</feature>
<feature type="transmembrane region" description="Helical" evidence="2">
    <location>
        <begin position="175"/>
        <end position="194"/>
    </location>
</feature>
<protein>
    <submittedName>
        <fullName evidence="4">DMSO/TMAO reductase YedYZ molybdopterin-dependent catalytic subunit</fullName>
    </submittedName>
</protein>
<feature type="transmembrane region" description="Helical" evidence="2">
    <location>
        <begin position="62"/>
        <end position="83"/>
    </location>
</feature>
<feature type="transmembrane region" description="Helical" evidence="2">
    <location>
        <begin position="122"/>
        <end position="141"/>
    </location>
</feature>
<proteinExistence type="predicted"/>
<dbReference type="InterPro" id="IPR000572">
    <property type="entry name" value="OxRdtase_Mopterin-bd_dom"/>
</dbReference>
<dbReference type="Gene3D" id="3.90.420.10">
    <property type="entry name" value="Oxidoreductase, molybdopterin-binding domain"/>
    <property type="match status" value="1"/>
</dbReference>
<evidence type="ECO:0000256" key="2">
    <source>
        <dbReference type="SAM" id="Phobius"/>
    </source>
</evidence>
<dbReference type="Gene3D" id="2.60.40.650">
    <property type="match status" value="1"/>
</dbReference>
<keyword evidence="2" id="KW-0472">Membrane</keyword>
<name>A0A495ERP8_9MICC</name>
<feature type="transmembrane region" description="Helical" evidence="2">
    <location>
        <begin position="267"/>
        <end position="288"/>
    </location>
</feature>
<accession>A0A495ERP8</accession>
<feature type="compositionally biased region" description="Pro residues" evidence="1">
    <location>
        <begin position="244"/>
        <end position="253"/>
    </location>
</feature>
<dbReference type="GO" id="GO:0043546">
    <property type="term" value="F:molybdopterin cofactor binding"/>
    <property type="evidence" value="ECO:0007669"/>
    <property type="project" value="TreeGrafter"/>
</dbReference>
<dbReference type="PANTHER" id="PTHR19372">
    <property type="entry name" value="SULFITE REDUCTASE"/>
    <property type="match status" value="1"/>
</dbReference>